<dbReference type="Proteomes" id="UP000187429">
    <property type="component" value="Unassembled WGS sequence"/>
</dbReference>
<evidence type="ECO:0000313" key="1">
    <source>
        <dbReference type="EMBL" id="OMJ12301.1"/>
    </source>
</evidence>
<protein>
    <submittedName>
        <fullName evidence="1">Uncharacterized protein</fullName>
    </submittedName>
</protein>
<evidence type="ECO:0000313" key="3">
    <source>
        <dbReference type="Proteomes" id="UP000187429"/>
    </source>
</evidence>
<dbReference type="EMBL" id="LSSM01003859">
    <property type="protein sequence ID" value="OMJ16559.1"/>
    <property type="molecule type" value="Genomic_DNA"/>
</dbReference>
<organism evidence="1 3">
    <name type="scientific">Smittium culicis</name>
    <dbReference type="NCBI Taxonomy" id="133412"/>
    <lineage>
        <taxon>Eukaryota</taxon>
        <taxon>Fungi</taxon>
        <taxon>Fungi incertae sedis</taxon>
        <taxon>Zoopagomycota</taxon>
        <taxon>Kickxellomycotina</taxon>
        <taxon>Harpellomycetes</taxon>
        <taxon>Harpellales</taxon>
        <taxon>Legeriomycetaceae</taxon>
        <taxon>Smittium</taxon>
    </lineage>
</organism>
<accession>A0A1R1XCE0</accession>
<dbReference type="OrthoDB" id="5717234at2759"/>
<dbReference type="AlphaFoldDB" id="A0A1R1XCE0"/>
<keyword evidence="3" id="KW-1185">Reference proteome</keyword>
<sequence length="169" mass="19307">MNTRPQVTYVSSPISDHAFSKATELYGPHDVDLFASRVNTKSEQPNLQFFRLGQPLIPPPMEPEISSISENAQRPLEDHFNYPTMEDDDDVPEPTVIFSYPTITPAGIDIHTRPQKREVSIIEQQKFVSHGMENQRRALQAQGLPDTAIYIIFSKKLAVKRRSRYHSTQ</sequence>
<name>A0A1R1XCE0_9FUNG</name>
<reference evidence="3" key="1">
    <citation type="submission" date="2017-01" db="EMBL/GenBank/DDBJ databases">
        <authorList>
            <person name="Wang Y."/>
            <person name="White M."/>
            <person name="Kvist S."/>
            <person name="Moncalvo J.-M."/>
        </authorList>
    </citation>
    <scope>NUCLEOTIDE SEQUENCE [LARGE SCALE GENOMIC DNA]</scope>
    <source>
        <strain evidence="3">ID-206-W2</strain>
    </source>
</reference>
<proteinExistence type="predicted"/>
<evidence type="ECO:0000313" key="2">
    <source>
        <dbReference type="EMBL" id="OMJ16559.1"/>
    </source>
</evidence>
<reference evidence="1" key="2">
    <citation type="submission" date="2017-01" db="EMBL/GenBank/DDBJ databases">
        <authorList>
            <person name="Mah S.A."/>
            <person name="Swanson W.J."/>
            <person name="Moy G.W."/>
            <person name="Vacquier V.D."/>
        </authorList>
    </citation>
    <scope>NUCLEOTIDE SEQUENCE [LARGE SCALE GENOMIC DNA]</scope>
    <source>
        <strain evidence="1">ID-206-W2</strain>
    </source>
</reference>
<dbReference type="EMBL" id="LSSM01005621">
    <property type="protein sequence ID" value="OMJ12301.1"/>
    <property type="molecule type" value="Genomic_DNA"/>
</dbReference>
<gene>
    <name evidence="2" type="ORF">AYI69_g7795</name>
    <name evidence="1" type="ORF">AYI69_g9459</name>
</gene>
<comment type="caution">
    <text evidence="1">The sequence shown here is derived from an EMBL/GenBank/DDBJ whole genome shotgun (WGS) entry which is preliminary data.</text>
</comment>